<sequence length="176" mass="19778">MQRQSKTIPDHDDPGGEVAIHLAALRRFVSRRVADRDLVDDLVQESYARLLARSGSDAVHQPQAYLFRVASNLLADLHRREMASVPIQPIDVDELPVRPEQEDATGLADLQGAFETALGELSPRCRDVFIMRRFDDLDTGTVAQRLGISHRMVQKHLNRAVTHLYIRLRGQPGEAP</sequence>
<dbReference type="RefSeq" id="WP_120106642.1">
    <property type="nucleotide sequence ID" value="NZ_RAHJ01000004.1"/>
</dbReference>
<dbReference type="GO" id="GO:0003677">
    <property type="term" value="F:DNA binding"/>
    <property type="evidence" value="ECO:0007669"/>
    <property type="project" value="InterPro"/>
</dbReference>
<dbReference type="InterPro" id="IPR013249">
    <property type="entry name" value="RNA_pol_sigma70_r4_t2"/>
</dbReference>
<dbReference type="Pfam" id="PF04542">
    <property type="entry name" value="Sigma70_r2"/>
    <property type="match status" value="1"/>
</dbReference>
<dbReference type="SUPFAM" id="SSF88946">
    <property type="entry name" value="Sigma2 domain of RNA polymerase sigma factors"/>
    <property type="match status" value="1"/>
</dbReference>
<dbReference type="EMBL" id="RAHJ01000004">
    <property type="protein sequence ID" value="RJX70887.1"/>
    <property type="molecule type" value="Genomic_DNA"/>
</dbReference>
<dbReference type="InterPro" id="IPR039425">
    <property type="entry name" value="RNA_pol_sigma-70-like"/>
</dbReference>
<keyword evidence="2" id="KW-0805">Transcription regulation</keyword>
<keyword evidence="3" id="KW-0731">Sigma factor</keyword>
<evidence type="ECO:0000256" key="3">
    <source>
        <dbReference type="ARBA" id="ARBA00023082"/>
    </source>
</evidence>
<evidence type="ECO:0000313" key="8">
    <source>
        <dbReference type="Proteomes" id="UP000284322"/>
    </source>
</evidence>
<dbReference type="InterPro" id="IPR014284">
    <property type="entry name" value="RNA_pol_sigma-70_dom"/>
</dbReference>
<feature type="domain" description="RNA polymerase sigma-70 region 2" evidence="5">
    <location>
        <begin position="21"/>
        <end position="81"/>
    </location>
</feature>
<reference evidence="7 8" key="1">
    <citation type="submission" date="2018-09" db="EMBL/GenBank/DDBJ databases">
        <title>Altererythrobacter sp.Ery1 and Ery12, the genome sequencing of novel strains in genus Alterythrobacter.</title>
        <authorList>
            <person name="Cheng H."/>
            <person name="Wu Y.-H."/>
            <person name="Fang C."/>
            <person name="Xu X.-W."/>
        </authorList>
    </citation>
    <scope>NUCLEOTIDE SEQUENCE [LARGE SCALE GENOMIC DNA]</scope>
    <source>
        <strain evidence="7 8">Ery12</strain>
    </source>
</reference>
<evidence type="ECO:0000259" key="5">
    <source>
        <dbReference type="Pfam" id="PF04542"/>
    </source>
</evidence>
<dbReference type="PANTHER" id="PTHR43133:SF63">
    <property type="entry name" value="RNA POLYMERASE SIGMA FACTOR FECI-RELATED"/>
    <property type="match status" value="1"/>
</dbReference>
<dbReference type="InterPro" id="IPR036388">
    <property type="entry name" value="WH-like_DNA-bd_sf"/>
</dbReference>
<proteinExistence type="inferred from homology"/>
<dbReference type="Proteomes" id="UP000284322">
    <property type="component" value="Unassembled WGS sequence"/>
</dbReference>
<keyword evidence="8" id="KW-1185">Reference proteome</keyword>
<comment type="similarity">
    <text evidence="1">Belongs to the sigma-70 factor family. ECF subfamily.</text>
</comment>
<dbReference type="NCBIfam" id="TIGR02937">
    <property type="entry name" value="sigma70-ECF"/>
    <property type="match status" value="1"/>
</dbReference>
<dbReference type="GO" id="GO:0006352">
    <property type="term" value="P:DNA-templated transcription initiation"/>
    <property type="evidence" value="ECO:0007669"/>
    <property type="project" value="InterPro"/>
</dbReference>
<dbReference type="InterPro" id="IPR013325">
    <property type="entry name" value="RNA_pol_sigma_r2"/>
</dbReference>
<dbReference type="InterPro" id="IPR013324">
    <property type="entry name" value="RNA_pol_sigma_r3/r4-like"/>
</dbReference>
<dbReference type="GO" id="GO:0016987">
    <property type="term" value="F:sigma factor activity"/>
    <property type="evidence" value="ECO:0007669"/>
    <property type="project" value="UniProtKB-KW"/>
</dbReference>
<dbReference type="SUPFAM" id="SSF88659">
    <property type="entry name" value="Sigma3 and sigma4 domains of RNA polymerase sigma factors"/>
    <property type="match status" value="1"/>
</dbReference>
<dbReference type="PANTHER" id="PTHR43133">
    <property type="entry name" value="RNA POLYMERASE ECF-TYPE SIGMA FACTO"/>
    <property type="match status" value="1"/>
</dbReference>
<dbReference type="Gene3D" id="1.10.1740.10">
    <property type="match status" value="1"/>
</dbReference>
<evidence type="ECO:0000256" key="4">
    <source>
        <dbReference type="ARBA" id="ARBA00023163"/>
    </source>
</evidence>
<evidence type="ECO:0000256" key="1">
    <source>
        <dbReference type="ARBA" id="ARBA00010641"/>
    </source>
</evidence>
<evidence type="ECO:0000313" key="7">
    <source>
        <dbReference type="EMBL" id="RJX70887.1"/>
    </source>
</evidence>
<evidence type="ECO:0000259" key="6">
    <source>
        <dbReference type="Pfam" id="PF08281"/>
    </source>
</evidence>
<keyword evidence="4" id="KW-0804">Transcription</keyword>
<evidence type="ECO:0000256" key="2">
    <source>
        <dbReference type="ARBA" id="ARBA00023015"/>
    </source>
</evidence>
<dbReference type="AlphaFoldDB" id="A0A419R5D4"/>
<organism evidence="7 8">
    <name type="scientific">Tsuneonella suprasediminis</name>
    <dbReference type="NCBI Taxonomy" id="2306996"/>
    <lineage>
        <taxon>Bacteria</taxon>
        <taxon>Pseudomonadati</taxon>
        <taxon>Pseudomonadota</taxon>
        <taxon>Alphaproteobacteria</taxon>
        <taxon>Sphingomonadales</taxon>
        <taxon>Erythrobacteraceae</taxon>
        <taxon>Tsuneonella</taxon>
    </lineage>
</organism>
<name>A0A419R5D4_9SPHN</name>
<protein>
    <submittedName>
        <fullName evidence="7">Sigma-70 family RNA polymerase sigma factor</fullName>
    </submittedName>
</protein>
<dbReference type="OrthoDB" id="7447094at2"/>
<dbReference type="Pfam" id="PF08281">
    <property type="entry name" value="Sigma70_r4_2"/>
    <property type="match status" value="1"/>
</dbReference>
<accession>A0A419R5D4</accession>
<comment type="caution">
    <text evidence="7">The sequence shown here is derived from an EMBL/GenBank/DDBJ whole genome shotgun (WGS) entry which is preliminary data.</text>
</comment>
<dbReference type="Gene3D" id="1.10.10.10">
    <property type="entry name" value="Winged helix-like DNA-binding domain superfamily/Winged helix DNA-binding domain"/>
    <property type="match status" value="1"/>
</dbReference>
<gene>
    <name evidence="7" type="ORF">D6858_01790</name>
</gene>
<dbReference type="InterPro" id="IPR007627">
    <property type="entry name" value="RNA_pol_sigma70_r2"/>
</dbReference>
<feature type="domain" description="RNA polymerase sigma factor 70 region 4 type 2" evidence="6">
    <location>
        <begin position="113"/>
        <end position="164"/>
    </location>
</feature>